<evidence type="ECO:0000313" key="4">
    <source>
        <dbReference type="EMBL" id="CAJ0573493.1"/>
    </source>
</evidence>
<sequence length="192" mass="21719">MPAATSDFKPITLAEIQNGLCPSDRPIRILVEGTYDLFHIGHIEVLRQAKQAFPNVCLVVGVNTDEDVIKYKGGRPVMSYAERLRAVLECKYVDEVLSDHPFYFSLDYVNQIQCDLVAHDDLPYNTGGAIQGSDGDDFYMRFKRVDRFLATQRTEGISTTDLIQRILNAHEEYMERNRKRGLAPVAVMAAEC</sequence>
<comment type="caution">
    <text evidence="4">The sequence shown here is derived from an EMBL/GenBank/DDBJ whole genome shotgun (WGS) entry which is preliminary data.</text>
</comment>
<evidence type="ECO:0000256" key="2">
    <source>
        <dbReference type="ARBA" id="ARBA00026101"/>
    </source>
</evidence>
<dbReference type="SUPFAM" id="SSF52374">
    <property type="entry name" value="Nucleotidylyl transferase"/>
    <property type="match status" value="1"/>
</dbReference>
<evidence type="ECO:0000313" key="5">
    <source>
        <dbReference type="Proteomes" id="UP001177023"/>
    </source>
</evidence>
<dbReference type="NCBIfam" id="TIGR00125">
    <property type="entry name" value="cyt_tran_rel"/>
    <property type="match status" value="1"/>
</dbReference>
<accession>A0AA36G2H5</accession>
<protein>
    <recommendedName>
        <fullName evidence="2">choline-phosphate cytidylyltransferase</fullName>
        <ecNumber evidence="2">2.7.7.15</ecNumber>
    </recommendedName>
</protein>
<dbReference type="EC" id="2.7.7.15" evidence="2"/>
<organism evidence="4 5">
    <name type="scientific">Mesorhabditis spiculigera</name>
    <dbReference type="NCBI Taxonomy" id="96644"/>
    <lineage>
        <taxon>Eukaryota</taxon>
        <taxon>Metazoa</taxon>
        <taxon>Ecdysozoa</taxon>
        <taxon>Nematoda</taxon>
        <taxon>Chromadorea</taxon>
        <taxon>Rhabditida</taxon>
        <taxon>Rhabditina</taxon>
        <taxon>Rhabditomorpha</taxon>
        <taxon>Rhabditoidea</taxon>
        <taxon>Rhabditidae</taxon>
        <taxon>Mesorhabditinae</taxon>
        <taxon>Mesorhabditis</taxon>
    </lineage>
</organism>
<dbReference type="InterPro" id="IPR045049">
    <property type="entry name" value="Pcy1-like"/>
</dbReference>
<dbReference type="GO" id="GO:0031210">
    <property type="term" value="F:phosphatidylcholine binding"/>
    <property type="evidence" value="ECO:0007669"/>
    <property type="project" value="TreeGrafter"/>
</dbReference>
<feature type="non-terminal residue" evidence="4">
    <location>
        <position position="1"/>
    </location>
</feature>
<dbReference type="PANTHER" id="PTHR10739">
    <property type="entry name" value="CYTIDYLYLTRANSFERASE"/>
    <property type="match status" value="1"/>
</dbReference>
<dbReference type="InterPro" id="IPR004821">
    <property type="entry name" value="Cyt_trans-like"/>
</dbReference>
<proteinExistence type="predicted"/>
<dbReference type="EMBL" id="CATQJA010002619">
    <property type="protein sequence ID" value="CAJ0573493.1"/>
    <property type="molecule type" value="Genomic_DNA"/>
</dbReference>
<dbReference type="AlphaFoldDB" id="A0AA36G2H5"/>
<dbReference type="InterPro" id="IPR014729">
    <property type="entry name" value="Rossmann-like_a/b/a_fold"/>
</dbReference>
<name>A0AA36G2H5_9BILA</name>
<dbReference type="GO" id="GO:0004105">
    <property type="term" value="F:choline-phosphate cytidylyltransferase activity"/>
    <property type="evidence" value="ECO:0007669"/>
    <property type="project" value="UniProtKB-EC"/>
</dbReference>
<keyword evidence="5" id="KW-1185">Reference proteome</keyword>
<gene>
    <name evidence="4" type="ORF">MSPICULIGERA_LOCUS11850</name>
</gene>
<dbReference type="Proteomes" id="UP001177023">
    <property type="component" value="Unassembled WGS sequence"/>
</dbReference>
<evidence type="ECO:0000259" key="3">
    <source>
        <dbReference type="Pfam" id="PF01467"/>
    </source>
</evidence>
<evidence type="ECO:0000256" key="1">
    <source>
        <dbReference type="ARBA" id="ARBA00025706"/>
    </source>
</evidence>
<dbReference type="Pfam" id="PF01467">
    <property type="entry name" value="CTP_transf_like"/>
    <property type="match status" value="1"/>
</dbReference>
<reference evidence="4" key="1">
    <citation type="submission" date="2023-06" db="EMBL/GenBank/DDBJ databases">
        <authorList>
            <person name="Delattre M."/>
        </authorList>
    </citation>
    <scope>NUCLEOTIDE SEQUENCE</scope>
    <source>
        <strain evidence="4">AF72</strain>
    </source>
</reference>
<dbReference type="PANTHER" id="PTHR10739:SF13">
    <property type="entry name" value="CHOLINE-PHOSPHATE CYTIDYLYLTRANSFERASE"/>
    <property type="match status" value="1"/>
</dbReference>
<feature type="domain" description="Cytidyltransferase-like" evidence="3">
    <location>
        <begin position="31"/>
        <end position="165"/>
    </location>
</feature>
<dbReference type="Gene3D" id="3.40.50.620">
    <property type="entry name" value="HUPs"/>
    <property type="match status" value="1"/>
</dbReference>
<comment type="pathway">
    <text evidence="1">Phospholipid metabolism; phosphatidylcholine biosynthesis; phosphatidylcholine from phosphocholine: step 1/2.</text>
</comment>